<comment type="caution">
    <text evidence="2">The sequence shown here is derived from an EMBL/GenBank/DDBJ whole genome shotgun (WGS) entry which is preliminary data.</text>
</comment>
<keyword evidence="3" id="KW-1185">Reference proteome</keyword>
<evidence type="ECO:0000256" key="1">
    <source>
        <dbReference type="SAM" id="MobiDB-lite"/>
    </source>
</evidence>
<name>A0A4S4LX59_9AGAM</name>
<evidence type="ECO:0000313" key="2">
    <source>
        <dbReference type="EMBL" id="THH14930.1"/>
    </source>
</evidence>
<sequence length="202" mass="22577">MAPESEIVLSDSEHSITSHSSPQLGSGVVPEPYESSLRINFNGLPVFSFQRDEEQSLFDVDNPDFWNSSGVNGYHSLRFIPSYLSRHPRWSAVHEPEPECSLRVNFNGPPMFSSKNEDDSIDVSNPNFWVDSGAIEVPAPQRSLLSLEDASADRSLENEKNDKDEGDRDRLNDSSETLALVEEKECVKTKEGPHDLVGEVQK</sequence>
<feature type="region of interest" description="Disordered" evidence="1">
    <location>
        <begin position="148"/>
        <end position="202"/>
    </location>
</feature>
<dbReference type="AlphaFoldDB" id="A0A4S4LX59"/>
<proteinExistence type="predicted"/>
<dbReference type="Proteomes" id="UP000310158">
    <property type="component" value="Unassembled WGS sequence"/>
</dbReference>
<feature type="region of interest" description="Disordered" evidence="1">
    <location>
        <begin position="1"/>
        <end position="29"/>
    </location>
</feature>
<accession>A0A4S4LX59</accession>
<organism evidence="2 3">
    <name type="scientific">Bondarzewia mesenterica</name>
    <dbReference type="NCBI Taxonomy" id="1095465"/>
    <lineage>
        <taxon>Eukaryota</taxon>
        <taxon>Fungi</taxon>
        <taxon>Dikarya</taxon>
        <taxon>Basidiomycota</taxon>
        <taxon>Agaricomycotina</taxon>
        <taxon>Agaricomycetes</taxon>
        <taxon>Russulales</taxon>
        <taxon>Bondarzewiaceae</taxon>
        <taxon>Bondarzewia</taxon>
    </lineage>
</organism>
<gene>
    <name evidence="2" type="ORF">EW146_g5472</name>
</gene>
<protein>
    <submittedName>
        <fullName evidence="2">Uncharacterized protein</fullName>
    </submittedName>
</protein>
<feature type="compositionally biased region" description="Basic and acidic residues" evidence="1">
    <location>
        <begin position="151"/>
        <end position="173"/>
    </location>
</feature>
<feature type="compositionally biased region" description="Basic and acidic residues" evidence="1">
    <location>
        <begin position="181"/>
        <end position="202"/>
    </location>
</feature>
<reference evidence="2 3" key="1">
    <citation type="submission" date="2019-02" db="EMBL/GenBank/DDBJ databases">
        <title>Genome sequencing of the rare red list fungi Bondarzewia mesenterica.</title>
        <authorList>
            <person name="Buettner E."/>
            <person name="Kellner H."/>
        </authorList>
    </citation>
    <scope>NUCLEOTIDE SEQUENCE [LARGE SCALE GENOMIC DNA]</scope>
    <source>
        <strain evidence="2 3">DSM 108281</strain>
    </source>
</reference>
<evidence type="ECO:0000313" key="3">
    <source>
        <dbReference type="Proteomes" id="UP000310158"/>
    </source>
</evidence>
<dbReference type="EMBL" id="SGPL01000240">
    <property type="protein sequence ID" value="THH14930.1"/>
    <property type="molecule type" value="Genomic_DNA"/>
</dbReference>